<dbReference type="EMBL" id="CP036267">
    <property type="protein sequence ID" value="QDT35138.1"/>
    <property type="molecule type" value="Genomic_DNA"/>
</dbReference>
<comment type="similarity">
    <text evidence="2">Belongs to the sulfatase family.</text>
</comment>
<organism evidence="9 10">
    <name type="scientific">Thalassoglobus polymorphus</name>
    <dbReference type="NCBI Taxonomy" id="2527994"/>
    <lineage>
        <taxon>Bacteria</taxon>
        <taxon>Pseudomonadati</taxon>
        <taxon>Planctomycetota</taxon>
        <taxon>Planctomycetia</taxon>
        <taxon>Planctomycetales</taxon>
        <taxon>Planctomycetaceae</taxon>
        <taxon>Thalassoglobus</taxon>
    </lineage>
</organism>
<feature type="domain" description="Sulfatase N-terminal" evidence="8">
    <location>
        <begin position="28"/>
        <end position="339"/>
    </location>
</feature>
<dbReference type="InterPro" id="IPR000917">
    <property type="entry name" value="Sulfatase_N"/>
</dbReference>
<dbReference type="GO" id="GO:0046872">
    <property type="term" value="F:metal ion binding"/>
    <property type="evidence" value="ECO:0007669"/>
    <property type="project" value="UniProtKB-KW"/>
</dbReference>
<accession>A0A517QU67</accession>
<evidence type="ECO:0000259" key="8">
    <source>
        <dbReference type="Pfam" id="PF00884"/>
    </source>
</evidence>
<gene>
    <name evidence="9" type="primary">atsA_43</name>
    <name evidence="9" type="ORF">Mal48_44130</name>
</gene>
<dbReference type="SUPFAM" id="SSF53649">
    <property type="entry name" value="Alkaline phosphatase-like"/>
    <property type="match status" value="1"/>
</dbReference>
<dbReference type="Proteomes" id="UP000315724">
    <property type="component" value="Chromosome"/>
</dbReference>
<evidence type="ECO:0000256" key="7">
    <source>
        <dbReference type="SAM" id="SignalP"/>
    </source>
</evidence>
<feature type="signal peptide" evidence="7">
    <location>
        <begin position="1"/>
        <end position="25"/>
    </location>
</feature>
<proteinExistence type="inferred from homology"/>
<dbReference type="PANTHER" id="PTHR42693:SF42">
    <property type="entry name" value="ARYLSULFATASE G"/>
    <property type="match status" value="1"/>
</dbReference>
<dbReference type="KEGG" id="tpol:Mal48_44130"/>
<keyword evidence="5 9" id="KW-0378">Hydrolase</keyword>
<keyword evidence="6" id="KW-0106">Calcium</keyword>
<evidence type="ECO:0000313" key="9">
    <source>
        <dbReference type="EMBL" id="QDT35138.1"/>
    </source>
</evidence>
<dbReference type="RefSeq" id="WP_145204214.1">
    <property type="nucleotide sequence ID" value="NZ_CP036267.1"/>
</dbReference>
<dbReference type="InterPro" id="IPR050738">
    <property type="entry name" value="Sulfatase"/>
</dbReference>
<evidence type="ECO:0000256" key="6">
    <source>
        <dbReference type="ARBA" id="ARBA00022837"/>
    </source>
</evidence>
<dbReference type="Pfam" id="PF00884">
    <property type="entry name" value="Sulfatase"/>
    <property type="match status" value="1"/>
</dbReference>
<dbReference type="OrthoDB" id="246867at2"/>
<dbReference type="Gene3D" id="3.30.1120.10">
    <property type="match status" value="1"/>
</dbReference>
<comment type="cofactor">
    <cofactor evidence="1">
        <name>Ca(2+)</name>
        <dbReference type="ChEBI" id="CHEBI:29108"/>
    </cofactor>
</comment>
<dbReference type="CDD" id="cd16027">
    <property type="entry name" value="SGSH"/>
    <property type="match status" value="1"/>
</dbReference>
<dbReference type="Gene3D" id="3.40.720.10">
    <property type="entry name" value="Alkaline Phosphatase, subunit A"/>
    <property type="match status" value="1"/>
</dbReference>
<dbReference type="EC" id="3.1.6.1" evidence="9"/>
<evidence type="ECO:0000313" key="10">
    <source>
        <dbReference type="Proteomes" id="UP000315724"/>
    </source>
</evidence>
<evidence type="ECO:0000256" key="2">
    <source>
        <dbReference type="ARBA" id="ARBA00008779"/>
    </source>
</evidence>
<sequence precursor="true">MSLRASLLSVVALIFASAFSSQLQAAPPNVVLIISDDQAWGDYGFMGHSEIQTPHLDKLAAESLTFQRGYVPDSLCRPSLTTIVTGRYPHQHGIVGNDPPPPADLVGAAKRQIVRDPRYLEIRNRYIEHIDDETTLADFLHENLGYISHQSGKWWEGHYSRGGFTHGMTHGDRTKGGRHGDDGLKIGRTGMKPVFDFIDTAVEEEKPFFVYYAPFLPHTPHNPPARLLNKYKDKTPHLPIAKYWAMCEWFDETCGQLLDHLDEKNVGDDTIVLYVCDNGWINEENASRYAPRSKRSQYDGGTRTPIMIRWRNHVEPKMDTTHLASSIDLVPTALAAVGIDIPKDLPGINLLDSKAVADRKAIFGEILEHDIQHMTDPVASLRFRWVIEGDWKCIVPHPGREPDAKTELFNITKDPHEKNDLAADMPEKVAQLTKKINQWWKVD</sequence>
<keyword evidence="4 7" id="KW-0732">Signal</keyword>
<dbReference type="PANTHER" id="PTHR42693">
    <property type="entry name" value="ARYLSULFATASE FAMILY MEMBER"/>
    <property type="match status" value="1"/>
</dbReference>
<dbReference type="AlphaFoldDB" id="A0A517QU67"/>
<keyword evidence="10" id="KW-1185">Reference proteome</keyword>
<protein>
    <submittedName>
        <fullName evidence="9">Arylsulfatase</fullName>
        <ecNumber evidence="9">3.1.6.1</ecNumber>
    </submittedName>
</protein>
<dbReference type="InterPro" id="IPR017850">
    <property type="entry name" value="Alkaline_phosphatase_core_sf"/>
</dbReference>
<keyword evidence="3" id="KW-0479">Metal-binding</keyword>
<evidence type="ECO:0000256" key="5">
    <source>
        <dbReference type="ARBA" id="ARBA00022801"/>
    </source>
</evidence>
<feature type="chain" id="PRO_5021765751" evidence="7">
    <location>
        <begin position="26"/>
        <end position="443"/>
    </location>
</feature>
<evidence type="ECO:0000256" key="4">
    <source>
        <dbReference type="ARBA" id="ARBA00022729"/>
    </source>
</evidence>
<name>A0A517QU67_9PLAN</name>
<reference evidence="9 10" key="1">
    <citation type="submission" date="2019-02" db="EMBL/GenBank/DDBJ databases">
        <title>Deep-cultivation of Planctomycetes and their phenomic and genomic characterization uncovers novel biology.</title>
        <authorList>
            <person name="Wiegand S."/>
            <person name="Jogler M."/>
            <person name="Boedeker C."/>
            <person name="Pinto D."/>
            <person name="Vollmers J."/>
            <person name="Rivas-Marin E."/>
            <person name="Kohn T."/>
            <person name="Peeters S.H."/>
            <person name="Heuer A."/>
            <person name="Rast P."/>
            <person name="Oberbeckmann S."/>
            <person name="Bunk B."/>
            <person name="Jeske O."/>
            <person name="Meyerdierks A."/>
            <person name="Storesund J.E."/>
            <person name="Kallscheuer N."/>
            <person name="Luecker S."/>
            <person name="Lage O.M."/>
            <person name="Pohl T."/>
            <person name="Merkel B.J."/>
            <person name="Hornburger P."/>
            <person name="Mueller R.-W."/>
            <person name="Bruemmer F."/>
            <person name="Labrenz M."/>
            <person name="Spormann A.M."/>
            <person name="Op den Camp H."/>
            <person name="Overmann J."/>
            <person name="Amann R."/>
            <person name="Jetten M.S.M."/>
            <person name="Mascher T."/>
            <person name="Medema M.H."/>
            <person name="Devos D.P."/>
            <person name="Kaster A.-K."/>
            <person name="Ovreas L."/>
            <person name="Rohde M."/>
            <person name="Galperin M.Y."/>
            <person name="Jogler C."/>
        </authorList>
    </citation>
    <scope>NUCLEOTIDE SEQUENCE [LARGE SCALE GENOMIC DNA]</scope>
    <source>
        <strain evidence="9 10">Mal48</strain>
    </source>
</reference>
<evidence type="ECO:0000256" key="1">
    <source>
        <dbReference type="ARBA" id="ARBA00001913"/>
    </source>
</evidence>
<evidence type="ECO:0000256" key="3">
    <source>
        <dbReference type="ARBA" id="ARBA00022723"/>
    </source>
</evidence>
<dbReference type="GO" id="GO:0004065">
    <property type="term" value="F:arylsulfatase activity"/>
    <property type="evidence" value="ECO:0007669"/>
    <property type="project" value="UniProtKB-EC"/>
</dbReference>